<protein>
    <submittedName>
        <fullName evidence="12">CCR4-Not complex component, Not N-terminal domain-containing protein</fullName>
    </submittedName>
</protein>
<organism evidence="12 13">
    <name type="scientific">Blyttiomyces helicus</name>
    <dbReference type="NCBI Taxonomy" id="388810"/>
    <lineage>
        <taxon>Eukaryota</taxon>
        <taxon>Fungi</taxon>
        <taxon>Fungi incertae sedis</taxon>
        <taxon>Chytridiomycota</taxon>
        <taxon>Chytridiomycota incertae sedis</taxon>
        <taxon>Chytridiomycetes</taxon>
        <taxon>Chytridiomycetes incertae sedis</taxon>
        <taxon>Blyttiomyces</taxon>
    </lineage>
</organism>
<keyword evidence="8" id="KW-0539">Nucleus</keyword>
<feature type="coiled-coil region" evidence="9">
    <location>
        <begin position="35"/>
        <end position="95"/>
    </location>
</feature>
<feature type="non-terminal residue" evidence="12">
    <location>
        <position position="1"/>
    </location>
</feature>
<sequence>LPAEIEKVLKKVSEGVELFQSIFEKLATATNPAQREKYEGDLKKEIKKLQRFRDQIRTWLASNEIKDKRALEENRRLIEQQMERFKAAEKELKTKAFSKEGLNLPHKIDPLEAEKDAFVHWVNKVKDELIIQMDAFETEQEQLAVRRKGKSVDPSKAVRLGELEKSLERHKWHLTQLEIVLRMFENGKLTLDTVNPIKDDVQNYIDTNQDPDFMDDDAIYDDLELEDAEIFGIAGMDRDDDDGPAEGKTQTAEVIIADADGSGGGLAA</sequence>
<dbReference type="InterPro" id="IPR040168">
    <property type="entry name" value="Not2/3/5"/>
</dbReference>
<keyword evidence="6" id="KW-0805">Transcription regulation</keyword>
<evidence type="ECO:0000313" key="12">
    <source>
        <dbReference type="EMBL" id="RKO91272.1"/>
    </source>
</evidence>
<evidence type="ECO:0000256" key="10">
    <source>
        <dbReference type="SAM" id="MobiDB-lite"/>
    </source>
</evidence>
<dbReference type="PANTHER" id="PTHR23326">
    <property type="entry name" value="CCR4 NOT-RELATED"/>
    <property type="match status" value="1"/>
</dbReference>
<evidence type="ECO:0000256" key="6">
    <source>
        <dbReference type="ARBA" id="ARBA00023015"/>
    </source>
</evidence>
<proteinExistence type="inferred from homology"/>
<comment type="subcellular location">
    <subcellularLocation>
        <location evidence="2">Cytoplasm</location>
    </subcellularLocation>
    <subcellularLocation>
        <location evidence="1">Nucleus</location>
    </subcellularLocation>
</comment>
<keyword evidence="13" id="KW-1185">Reference proteome</keyword>
<dbReference type="InterPro" id="IPR007207">
    <property type="entry name" value="Not_N"/>
</dbReference>
<dbReference type="GO" id="GO:0006355">
    <property type="term" value="P:regulation of DNA-templated transcription"/>
    <property type="evidence" value="ECO:0007669"/>
    <property type="project" value="InterPro"/>
</dbReference>
<evidence type="ECO:0000259" key="11">
    <source>
        <dbReference type="Pfam" id="PF04065"/>
    </source>
</evidence>
<evidence type="ECO:0000256" key="4">
    <source>
        <dbReference type="ARBA" id="ARBA00022490"/>
    </source>
</evidence>
<gene>
    <name evidence="12" type="ORF">BDK51DRAFT_19547</name>
</gene>
<name>A0A4P9WG06_9FUNG</name>
<dbReference type="GO" id="GO:0005737">
    <property type="term" value="C:cytoplasm"/>
    <property type="evidence" value="ECO:0007669"/>
    <property type="project" value="UniProtKB-SubCell"/>
</dbReference>
<comment type="similarity">
    <text evidence="3">Belongs to the CNOT2/3/5 family.</text>
</comment>
<dbReference type="EMBL" id="KZ995145">
    <property type="protein sequence ID" value="RKO91272.1"/>
    <property type="molecule type" value="Genomic_DNA"/>
</dbReference>
<reference evidence="13" key="1">
    <citation type="journal article" date="2018" name="Nat. Microbiol.">
        <title>Leveraging single-cell genomics to expand the fungal tree of life.</title>
        <authorList>
            <person name="Ahrendt S.R."/>
            <person name="Quandt C.A."/>
            <person name="Ciobanu D."/>
            <person name="Clum A."/>
            <person name="Salamov A."/>
            <person name="Andreopoulos B."/>
            <person name="Cheng J.F."/>
            <person name="Woyke T."/>
            <person name="Pelin A."/>
            <person name="Henrissat B."/>
            <person name="Reynolds N.K."/>
            <person name="Benny G.L."/>
            <person name="Smith M.E."/>
            <person name="James T.Y."/>
            <person name="Grigoriev I.V."/>
        </authorList>
    </citation>
    <scope>NUCLEOTIDE SEQUENCE [LARGE SCALE GENOMIC DNA]</scope>
</reference>
<dbReference type="Proteomes" id="UP000269721">
    <property type="component" value="Unassembled WGS sequence"/>
</dbReference>
<evidence type="ECO:0000256" key="5">
    <source>
        <dbReference type="ARBA" id="ARBA00022491"/>
    </source>
</evidence>
<evidence type="ECO:0000256" key="3">
    <source>
        <dbReference type="ARBA" id="ARBA00007682"/>
    </source>
</evidence>
<evidence type="ECO:0000256" key="9">
    <source>
        <dbReference type="SAM" id="Coils"/>
    </source>
</evidence>
<keyword evidence="9" id="KW-0175">Coiled coil</keyword>
<keyword evidence="7" id="KW-0804">Transcription</keyword>
<feature type="domain" description="CCR4-Not complex component Not N-terminal" evidence="11">
    <location>
        <begin position="3"/>
        <end position="226"/>
    </location>
</feature>
<dbReference type="GO" id="GO:0005634">
    <property type="term" value="C:nucleus"/>
    <property type="evidence" value="ECO:0007669"/>
    <property type="project" value="UniProtKB-SubCell"/>
</dbReference>
<feature type="region of interest" description="Disordered" evidence="10">
    <location>
        <begin position="237"/>
        <end position="268"/>
    </location>
</feature>
<evidence type="ECO:0000256" key="7">
    <source>
        <dbReference type="ARBA" id="ARBA00023163"/>
    </source>
</evidence>
<dbReference type="GO" id="GO:0030015">
    <property type="term" value="C:CCR4-NOT core complex"/>
    <property type="evidence" value="ECO:0007669"/>
    <property type="project" value="InterPro"/>
</dbReference>
<dbReference type="OrthoDB" id="293823at2759"/>
<evidence type="ECO:0000256" key="8">
    <source>
        <dbReference type="ARBA" id="ARBA00023242"/>
    </source>
</evidence>
<accession>A0A4P9WG06</accession>
<evidence type="ECO:0000256" key="1">
    <source>
        <dbReference type="ARBA" id="ARBA00004123"/>
    </source>
</evidence>
<keyword evidence="5" id="KW-0678">Repressor</keyword>
<dbReference type="Pfam" id="PF04065">
    <property type="entry name" value="Not3"/>
    <property type="match status" value="1"/>
</dbReference>
<dbReference type="AlphaFoldDB" id="A0A4P9WG06"/>
<evidence type="ECO:0000313" key="13">
    <source>
        <dbReference type="Proteomes" id="UP000269721"/>
    </source>
</evidence>
<evidence type="ECO:0000256" key="2">
    <source>
        <dbReference type="ARBA" id="ARBA00004496"/>
    </source>
</evidence>
<keyword evidence="4" id="KW-0963">Cytoplasm</keyword>